<evidence type="ECO:0000313" key="2">
    <source>
        <dbReference type="EMBL" id="PST82152.1"/>
    </source>
</evidence>
<reference evidence="2 3" key="1">
    <citation type="submission" date="2018-03" db="EMBL/GenBank/DDBJ databases">
        <authorList>
            <person name="Keele B.F."/>
        </authorList>
    </citation>
    <scope>NUCLEOTIDE SEQUENCE [LARGE SCALE GENOMIC DNA]</scope>
    <source>
        <strain evidence="2 3">YL28-9</strain>
    </source>
</reference>
<organism evidence="2 3">
    <name type="scientific">Pedobacter yulinensis</name>
    <dbReference type="NCBI Taxonomy" id="2126353"/>
    <lineage>
        <taxon>Bacteria</taxon>
        <taxon>Pseudomonadati</taxon>
        <taxon>Bacteroidota</taxon>
        <taxon>Sphingobacteriia</taxon>
        <taxon>Sphingobacteriales</taxon>
        <taxon>Sphingobacteriaceae</taxon>
        <taxon>Pedobacter</taxon>
    </lineage>
</organism>
<evidence type="ECO:0008006" key="4">
    <source>
        <dbReference type="Google" id="ProtNLM"/>
    </source>
</evidence>
<feature type="signal peptide" evidence="1">
    <location>
        <begin position="1"/>
        <end position="19"/>
    </location>
</feature>
<sequence length="231" mass="26294">MKNYLLTLFAVCCIGTSYAQTGSDFNYSIGLRAFSIMQMPKILNEVENDKFTKLYVHGGMFKFNDNQISYRLSGSYYRGDKTFNNNCVNCQVSEGKVEDYVFKVGFEKNFNYSRIQPYFGFDLGFRSNKYSGMLSNTNPAAMASSLYIPPSTVQSMKDGLILAPLVGVKINVIDQLSIFAESNLDVYYSYERQDIVAQDANNTQSVNRFRKWEYLVNPVSVGIFFHISSKN</sequence>
<accession>A0A2T3HI89</accession>
<feature type="chain" id="PRO_5015418362" description="Outer membrane protein beta-barrel domain-containing protein" evidence="1">
    <location>
        <begin position="20"/>
        <end position="231"/>
    </location>
</feature>
<comment type="caution">
    <text evidence="2">The sequence shown here is derived from an EMBL/GenBank/DDBJ whole genome shotgun (WGS) entry which is preliminary data.</text>
</comment>
<dbReference type="InterPro" id="IPR011250">
    <property type="entry name" value="OMP/PagP_B-barrel"/>
</dbReference>
<dbReference type="OrthoDB" id="752592at2"/>
<proteinExistence type="predicted"/>
<name>A0A2T3HI89_9SPHI</name>
<dbReference type="SUPFAM" id="SSF56925">
    <property type="entry name" value="OMPA-like"/>
    <property type="match status" value="1"/>
</dbReference>
<evidence type="ECO:0000256" key="1">
    <source>
        <dbReference type="SAM" id="SignalP"/>
    </source>
</evidence>
<protein>
    <recommendedName>
        <fullName evidence="4">Outer membrane protein beta-barrel domain-containing protein</fullName>
    </recommendedName>
</protein>
<keyword evidence="1" id="KW-0732">Signal</keyword>
<dbReference type="RefSeq" id="WP_107216273.1">
    <property type="nucleotide sequence ID" value="NZ_KZ686270.1"/>
</dbReference>
<dbReference type="AlphaFoldDB" id="A0A2T3HI89"/>
<dbReference type="EMBL" id="PYLS01000006">
    <property type="protein sequence ID" value="PST82152.1"/>
    <property type="molecule type" value="Genomic_DNA"/>
</dbReference>
<gene>
    <name evidence="2" type="ORF">C7T94_15220</name>
</gene>
<keyword evidence="3" id="KW-1185">Reference proteome</keyword>
<evidence type="ECO:0000313" key="3">
    <source>
        <dbReference type="Proteomes" id="UP000240912"/>
    </source>
</evidence>
<dbReference type="Proteomes" id="UP000240912">
    <property type="component" value="Unassembled WGS sequence"/>
</dbReference>